<dbReference type="EMBL" id="JADKYY010000005">
    <property type="protein sequence ID" value="MBF5027130.1"/>
    <property type="molecule type" value="Genomic_DNA"/>
</dbReference>
<dbReference type="AlphaFoldDB" id="A0A930YVJ2"/>
<evidence type="ECO:0008006" key="3">
    <source>
        <dbReference type="Google" id="ProtNLM"/>
    </source>
</evidence>
<dbReference type="SUPFAM" id="SSF51161">
    <property type="entry name" value="Trimeric LpxA-like enzymes"/>
    <property type="match status" value="1"/>
</dbReference>
<name>A0A930YVJ2_9FLAO</name>
<accession>A0A930YVJ2</accession>
<protein>
    <recommendedName>
        <fullName evidence="3">Transferase</fullName>
    </recommendedName>
</protein>
<dbReference type="Gene3D" id="2.160.10.10">
    <property type="entry name" value="Hexapeptide repeat proteins"/>
    <property type="match status" value="1"/>
</dbReference>
<evidence type="ECO:0000313" key="2">
    <source>
        <dbReference type="Proteomes" id="UP000694480"/>
    </source>
</evidence>
<sequence>MEAIKKMFRIVRLIFKINWIKTLYINFKTQKFSDAIRLPIVVFGRLKLYSLRGKVKIKYPISFGIVIIGKDFDHFPNSLLPVKLLVNNELIFNGPTIISGGTTITSWTGVIDIGKYTSIGSGNVIKSNVKITIGDYSRVVSNCVLMDTNVHFVIDANNRINNIFDEIFIDKYCWINAGTVLSKGARLPKYTITGRNSYISKDFSKQDEGLLLVGSPAVIKGNGFRKIFNYRNESLLKEYFLNNLSEKSIDLNYLTSDIDYIETDMDFKSFYKLY</sequence>
<keyword evidence="2" id="KW-1185">Reference proteome</keyword>
<organism evidence="1 2">
    <name type="scientific">Planobacterium oryzisoli</name>
    <dbReference type="NCBI Taxonomy" id="2771435"/>
    <lineage>
        <taxon>Bacteria</taxon>
        <taxon>Pseudomonadati</taxon>
        <taxon>Bacteroidota</taxon>
        <taxon>Flavobacteriia</taxon>
        <taxon>Flavobacteriales</taxon>
        <taxon>Weeksellaceae</taxon>
        <taxon>Chryseobacterium group</taxon>
        <taxon>Chryseobacterium</taxon>
    </lineage>
</organism>
<dbReference type="RefSeq" id="WP_194739063.1">
    <property type="nucleotide sequence ID" value="NZ_JADKYY010000005.1"/>
</dbReference>
<dbReference type="InterPro" id="IPR011004">
    <property type="entry name" value="Trimer_LpxA-like_sf"/>
</dbReference>
<evidence type="ECO:0000313" key="1">
    <source>
        <dbReference type="EMBL" id="MBF5027130.1"/>
    </source>
</evidence>
<reference evidence="1" key="1">
    <citation type="submission" date="2020-11" db="EMBL/GenBank/DDBJ databases">
        <title>Genome seq and assembly of Planobacterium sp.</title>
        <authorList>
            <person name="Chhetri G."/>
        </authorList>
    </citation>
    <scope>NUCLEOTIDE SEQUENCE</scope>
    <source>
        <strain evidence="1">GCR5</strain>
    </source>
</reference>
<proteinExistence type="predicted"/>
<dbReference type="Proteomes" id="UP000694480">
    <property type="component" value="Unassembled WGS sequence"/>
</dbReference>
<comment type="caution">
    <text evidence="1">The sequence shown here is derived from an EMBL/GenBank/DDBJ whole genome shotgun (WGS) entry which is preliminary data.</text>
</comment>
<gene>
    <name evidence="1" type="ORF">IC612_04890</name>
</gene>